<gene>
    <name evidence="2" type="ORF">GCM10009751_00040</name>
</gene>
<proteinExistence type="inferred from homology"/>
<dbReference type="Pfam" id="PF01865">
    <property type="entry name" value="PhoU_div"/>
    <property type="match status" value="1"/>
</dbReference>
<keyword evidence="3" id="KW-1185">Reference proteome</keyword>
<dbReference type="InterPro" id="IPR052912">
    <property type="entry name" value="UPF0111_domain"/>
</dbReference>
<evidence type="ECO:0000313" key="3">
    <source>
        <dbReference type="Proteomes" id="UP001501094"/>
    </source>
</evidence>
<name>A0ABP4Z9Z3_9MICO</name>
<organism evidence="2 3">
    <name type="scientific">Myceligenerans crystallogenes</name>
    <dbReference type="NCBI Taxonomy" id="316335"/>
    <lineage>
        <taxon>Bacteria</taxon>
        <taxon>Bacillati</taxon>
        <taxon>Actinomycetota</taxon>
        <taxon>Actinomycetes</taxon>
        <taxon>Micrococcales</taxon>
        <taxon>Promicromonosporaceae</taxon>
        <taxon>Myceligenerans</taxon>
    </lineage>
</organism>
<dbReference type="EMBL" id="BAAANL010000001">
    <property type="protein sequence ID" value="GAA1847959.1"/>
    <property type="molecule type" value="Genomic_DNA"/>
</dbReference>
<dbReference type="PANTHER" id="PTHR37298:SF1">
    <property type="entry name" value="UPF0111 PROTEIN YKAA"/>
    <property type="match status" value="1"/>
</dbReference>
<dbReference type="InterPro" id="IPR038078">
    <property type="entry name" value="PhoU-like_sf"/>
</dbReference>
<comment type="similarity">
    <text evidence="1">Belongs to the UPF0111 family.</text>
</comment>
<comment type="caution">
    <text evidence="2">The sequence shown here is derived from an EMBL/GenBank/DDBJ whole genome shotgun (WGS) entry which is preliminary data.</text>
</comment>
<dbReference type="PANTHER" id="PTHR37298">
    <property type="entry name" value="UPF0111 PROTEIN YKAA"/>
    <property type="match status" value="1"/>
</dbReference>
<evidence type="ECO:0000313" key="2">
    <source>
        <dbReference type="EMBL" id="GAA1847959.1"/>
    </source>
</evidence>
<dbReference type="InterPro" id="IPR018445">
    <property type="entry name" value="Put_Phosphate_transp_reg"/>
</dbReference>
<evidence type="ECO:0000256" key="1">
    <source>
        <dbReference type="ARBA" id="ARBA00008591"/>
    </source>
</evidence>
<accession>A0ABP4Z9Z3</accession>
<dbReference type="Proteomes" id="UP001501094">
    <property type="component" value="Unassembled WGS sequence"/>
</dbReference>
<dbReference type="Gene3D" id="1.20.58.220">
    <property type="entry name" value="Phosphate transport system protein phou homolog 2, domain 2"/>
    <property type="match status" value="1"/>
</dbReference>
<protein>
    <submittedName>
        <fullName evidence="2">DUF47 family protein</fullName>
    </submittedName>
</protein>
<reference evidence="3" key="1">
    <citation type="journal article" date="2019" name="Int. J. Syst. Evol. Microbiol.">
        <title>The Global Catalogue of Microorganisms (GCM) 10K type strain sequencing project: providing services to taxonomists for standard genome sequencing and annotation.</title>
        <authorList>
            <consortium name="The Broad Institute Genomics Platform"/>
            <consortium name="The Broad Institute Genome Sequencing Center for Infectious Disease"/>
            <person name="Wu L."/>
            <person name="Ma J."/>
        </authorList>
    </citation>
    <scope>NUCLEOTIDE SEQUENCE [LARGE SCALE GENOMIC DNA]</scope>
    <source>
        <strain evidence="3">JCM 14326</strain>
    </source>
</reference>
<dbReference type="SUPFAM" id="SSF109755">
    <property type="entry name" value="PhoU-like"/>
    <property type="match status" value="1"/>
</dbReference>
<sequence length="218" mass="24703">MAFRLASYLEPLVRLRLTPRDTTFFDLLGTLAQHLVTGASLLAELLGADREGREKLAGELRDIEHLADEVAHEIMRRLNQTFVTPFERDDIYALTSALDDCMDAMEEAADLIVLYKVGELPRRVSDQVQVLHRCAELTADAMPKLRTMGKLVDYWVEVNRLENEADKQHRLLIAHLFDDVSDPILLMKLKEIVDVLEDAADSFEKVANTVETIALKES</sequence>